<reference evidence="3" key="1">
    <citation type="journal article" date="2015" name="Genome Announc.">
        <title>Genome sequence of the AIDS-associated pathogen Penicillium marneffei (ATCC18224) and its near taxonomic relative Talaromyces stipitatus (ATCC10500).</title>
        <authorList>
            <person name="Nierman W.C."/>
            <person name="Fedorova-Abrams N.D."/>
            <person name="Andrianopoulos A."/>
        </authorList>
    </citation>
    <scope>NUCLEOTIDE SEQUENCE [LARGE SCALE GENOMIC DNA]</scope>
    <source>
        <strain evidence="3">ATCC 10500 / CBS 375.48 / QM 6759 / NRRL 1006</strain>
    </source>
</reference>
<evidence type="ECO:0000313" key="3">
    <source>
        <dbReference type="Proteomes" id="UP000001745"/>
    </source>
</evidence>
<dbReference type="OrthoDB" id="410198at2759"/>
<dbReference type="CDD" id="cd04301">
    <property type="entry name" value="NAT_SF"/>
    <property type="match status" value="1"/>
</dbReference>
<dbReference type="GO" id="GO:0016747">
    <property type="term" value="F:acyltransferase activity, transferring groups other than amino-acyl groups"/>
    <property type="evidence" value="ECO:0007669"/>
    <property type="project" value="InterPro"/>
</dbReference>
<dbReference type="OMA" id="HYSMILR"/>
<dbReference type="PROSITE" id="PS51186">
    <property type="entry name" value="GNAT"/>
    <property type="match status" value="1"/>
</dbReference>
<dbReference type="HOGENOM" id="CLU_060131_6_5_1"/>
<dbReference type="EMBL" id="EQ962660">
    <property type="protein sequence ID" value="EED12180.1"/>
    <property type="molecule type" value="Genomic_DNA"/>
</dbReference>
<dbReference type="InterPro" id="IPR016181">
    <property type="entry name" value="Acyl_CoA_acyltransferase"/>
</dbReference>
<dbReference type="eggNOG" id="ENOG502SC13">
    <property type="taxonomic scope" value="Eukaryota"/>
</dbReference>
<dbReference type="InterPro" id="IPR052523">
    <property type="entry name" value="Trichothecene_AcTrans"/>
</dbReference>
<gene>
    <name evidence="2" type="ORF">TSTA_002460</name>
</gene>
<dbReference type="RefSeq" id="XP_002487834.1">
    <property type="nucleotide sequence ID" value="XM_002487789.1"/>
</dbReference>
<accession>B8MTD5</accession>
<evidence type="ECO:0000313" key="2">
    <source>
        <dbReference type="EMBL" id="EED12180.1"/>
    </source>
</evidence>
<name>B8MTD5_TALSN</name>
<dbReference type="Gene3D" id="3.40.630.30">
    <property type="match status" value="1"/>
</dbReference>
<dbReference type="PANTHER" id="PTHR42791:SF2">
    <property type="entry name" value="N-ACETYLTRANSFERASE DOMAIN-CONTAINING PROTEIN"/>
    <property type="match status" value="1"/>
</dbReference>
<dbReference type="AlphaFoldDB" id="B8MTD5"/>
<dbReference type="Pfam" id="PF13508">
    <property type="entry name" value="Acetyltransf_7"/>
    <property type="match status" value="1"/>
</dbReference>
<dbReference type="PANTHER" id="PTHR42791">
    <property type="entry name" value="GNAT FAMILY ACETYLTRANSFERASE"/>
    <property type="match status" value="1"/>
</dbReference>
<feature type="domain" description="N-acetyltransferase" evidence="1">
    <location>
        <begin position="3"/>
        <end position="212"/>
    </location>
</feature>
<dbReference type="SUPFAM" id="SSF55729">
    <property type="entry name" value="Acyl-CoA N-acyltransferases (Nat)"/>
    <property type="match status" value="1"/>
</dbReference>
<protein>
    <recommendedName>
        <fullName evidence="1">N-acetyltransferase domain-containing protein</fullName>
    </recommendedName>
</protein>
<proteinExistence type="predicted"/>
<evidence type="ECO:0000259" key="1">
    <source>
        <dbReference type="PROSITE" id="PS51186"/>
    </source>
</evidence>
<dbReference type="STRING" id="441959.B8MTD5"/>
<dbReference type="InterPro" id="IPR000182">
    <property type="entry name" value="GNAT_dom"/>
</dbReference>
<dbReference type="InParanoid" id="B8MTD5"/>
<dbReference type="GeneID" id="8102857"/>
<keyword evidence="3" id="KW-1185">Reference proteome</keyword>
<dbReference type="Proteomes" id="UP000001745">
    <property type="component" value="Unassembled WGS sequence"/>
</dbReference>
<dbReference type="PhylomeDB" id="B8MTD5"/>
<organism evidence="2 3">
    <name type="scientific">Talaromyces stipitatus (strain ATCC 10500 / CBS 375.48 / QM 6759 / NRRL 1006)</name>
    <name type="common">Penicillium stipitatum</name>
    <dbReference type="NCBI Taxonomy" id="441959"/>
    <lineage>
        <taxon>Eukaryota</taxon>
        <taxon>Fungi</taxon>
        <taxon>Dikarya</taxon>
        <taxon>Ascomycota</taxon>
        <taxon>Pezizomycotina</taxon>
        <taxon>Eurotiomycetes</taxon>
        <taxon>Eurotiomycetidae</taxon>
        <taxon>Eurotiales</taxon>
        <taxon>Trichocomaceae</taxon>
        <taxon>Talaromyces</taxon>
        <taxon>Talaromyces sect. Talaromyces</taxon>
    </lineage>
</organism>
<sequence>MAIHLRPASEADLSIIVDVSTAAFPPSVDAIARHLFPGDLHYSEDVRQARIARKSVKFQMNSTRIMVAVDDASDGKIVGYSIWEVPVAGGDDKNDDDGEIILPPLAQEGSDRAPFMELRRILEDDVREQFGDEGTKGVWTLDSLGVHPNHQKRGIGRMLLDWGVEEAAKHGKGCYLVATPAGLPLYRAAGFEDVKVLDIFGTPHVSMRRRIFKVE</sequence>
<dbReference type="VEuPathDB" id="FungiDB:TSTA_002460"/>